<dbReference type="Proteomes" id="UP001348805">
    <property type="component" value="Segment"/>
</dbReference>
<name>A0ABZ0Z2K5_9CAUD</name>
<keyword evidence="2" id="KW-1185">Reference proteome</keyword>
<evidence type="ECO:0000313" key="2">
    <source>
        <dbReference type="Proteomes" id="UP001348805"/>
    </source>
</evidence>
<sequence length="95" mass="11080">MYYKVKHKETGLYYQPTTSSGSNLGKNGKIYATTSSCLSGNEDYIGITIKKESVVYKKYINILSEKYVDEACAYNKHRYVFYKIPKTDFEKEYIK</sequence>
<proteinExistence type="predicted"/>
<organism evidence="1 2">
    <name type="scientific">phage Lak_Megaphage_RVC_AP3_GC26</name>
    <dbReference type="NCBI Taxonomy" id="3109225"/>
    <lineage>
        <taxon>Viruses</taxon>
        <taxon>Duplodnaviria</taxon>
        <taxon>Heunggongvirae</taxon>
        <taxon>Uroviricota</taxon>
        <taxon>Caudoviricetes</taxon>
        <taxon>Caudoviricetes code 15 clade</taxon>
    </lineage>
</organism>
<accession>A0ABZ0Z2K5</accession>
<protein>
    <submittedName>
        <fullName evidence="1">Uncharacterized protein</fullName>
    </submittedName>
</protein>
<dbReference type="EMBL" id="OR769219">
    <property type="protein sequence ID" value="WQJ51383.1"/>
    <property type="molecule type" value="Genomic_DNA"/>
</dbReference>
<reference evidence="1 2" key="1">
    <citation type="submission" date="2023-11" db="EMBL/GenBank/DDBJ databases">
        <authorList>
            <person name="Cook R."/>
            <person name="Crisci M."/>
            <person name="Pye H."/>
            <person name="Adriaenssens E."/>
            <person name="Santini J."/>
        </authorList>
    </citation>
    <scope>NUCLEOTIDE SEQUENCE [LARGE SCALE GENOMIC DNA]</scope>
    <source>
        <strain evidence="1">Lak_Megaphage_RVC_AP3_GC26</strain>
    </source>
</reference>
<evidence type="ECO:0000313" key="1">
    <source>
        <dbReference type="EMBL" id="WQJ51383.1"/>
    </source>
</evidence>